<keyword evidence="2" id="KW-0472">Membrane</keyword>
<dbReference type="Gene3D" id="3.40.190.10">
    <property type="entry name" value="Periplasmic binding protein-like II"/>
    <property type="match status" value="2"/>
</dbReference>
<feature type="compositionally biased region" description="Low complexity" evidence="1">
    <location>
        <begin position="782"/>
        <end position="815"/>
    </location>
</feature>
<proteinExistence type="predicted"/>
<reference evidence="3 4" key="1">
    <citation type="submission" date="2016-10" db="EMBL/GenBank/DDBJ databases">
        <authorList>
            <person name="de Groot N.N."/>
        </authorList>
    </citation>
    <scope>NUCLEOTIDE SEQUENCE [LARGE SCALE GENOMIC DNA]</scope>
    <source>
        <strain evidence="3 4">CGMCC 4.6858</strain>
    </source>
</reference>
<gene>
    <name evidence="3" type="ORF">SAMN05421872_10964</name>
</gene>
<evidence type="ECO:0000256" key="2">
    <source>
        <dbReference type="SAM" id="Phobius"/>
    </source>
</evidence>
<evidence type="ECO:0000256" key="1">
    <source>
        <dbReference type="SAM" id="MobiDB-lite"/>
    </source>
</evidence>
<evidence type="ECO:0000313" key="3">
    <source>
        <dbReference type="EMBL" id="SDD57473.1"/>
    </source>
</evidence>
<dbReference type="SUPFAM" id="SSF53850">
    <property type="entry name" value="Periplasmic binding protein-like II"/>
    <property type="match status" value="1"/>
</dbReference>
<evidence type="ECO:0000313" key="4">
    <source>
        <dbReference type="Proteomes" id="UP000199034"/>
    </source>
</evidence>
<accession>A0A1G6VVM6</accession>
<dbReference type="AlphaFoldDB" id="A0A1G6VVM6"/>
<organism evidence="3 4">
    <name type="scientific">Nocardioides lianchengensis</name>
    <dbReference type="NCBI Taxonomy" id="1045774"/>
    <lineage>
        <taxon>Bacteria</taxon>
        <taxon>Bacillati</taxon>
        <taxon>Actinomycetota</taxon>
        <taxon>Actinomycetes</taxon>
        <taxon>Propionibacteriales</taxon>
        <taxon>Nocardioidaceae</taxon>
        <taxon>Nocardioides</taxon>
    </lineage>
</organism>
<keyword evidence="4" id="KW-1185">Reference proteome</keyword>
<dbReference type="RefSeq" id="WP_090858633.1">
    <property type="nucleotide sequence ID" value="NZ_FMZM01000009.1"/>
</dbReference>
<sequence length="871" mass="92073">MSALSAWWSERSKRPLAVAGVALVGAALLTWAPVGASAADEPVVVGRSAAAKPAYSQTKRLERVFVNAAGEREVQIQNDVTVTADQTRNLRGRQRINIAWKGAQPSGGRASSPYGEKGMAQEYPVVVLQCRGVDSASVAAAQRLTPETCWTATNLQRSQVAVSRGAAVWTKDLDASADYRQPFSGIDPNPASCKSAVVPDLWTRLTPFRPLKGTAFPACSSDTMPPEAAVGAAFPPAEVAAFTDTEGNGSIQFEVRSDVENESLGCSNKVKCAVVVIPIVGLSCAQEESPATPVDQACRRGGQHLPGSSNFAGQGVDAAVSPSYWWSPSNWKHRFTVPITFGLPPNTCDVLDSRPATGFYGSELLAQAGLQWAPAYCLDKKRFKFQHNQMSDEAGFNLMEKGGGAAAIVSSAHERKGDDPVGYAPTAVTGFGIGYVIDRPNNAGEYERLRLNPRLLAKLLTQSYLGSDLGRDHPGIKENPLGLMSDPEFTKLNPGLKLDSQETGATLLGLANASDVVEQLTAYIAADEAAMAFVNGKADPWGMKVNPAYRKVSLPRSSWPLLDEYIPKTGSTCRQQNPAVYFSQLAAPVPTMRRISESLLDAWPNVQTKCEYDAPTALYKVGRVDRQSYGARFMLGLVSLGDAARFGIRTAALQAKGGSYVAATDASLGAAVKLAEREKRYGAFEISQQDLRRSTRAYPGTMVVYTAARLRNAGQEDADKVAQFIRVSITEGQRPGSGNGQLPGGFLPITKRGVTAELYAAAQEVATAVEKQRPAPTPKPSGTPSSTPSTAAPAVDAADPPAAAPTGVAPSAAPSAVPTVSATTAPVATDPTASISSGTASRVMPTLLLIGLLGIALASLLRFVVQGPRRR</sequence>
<name>A0A1G6VVM6_9ACTN</name>
<keyword evidence="2" id="KW-0812">Transmembrane</keyword>
<dbReference type="Proteomes" id="UP000199034">
    <property type="component" value="Unassembled WGS sequence"/>
</dbReference>
<dbReference type="EMBL" id="FMZM01000009">
    <property type="protein sequence ID" value="SDD57473.1"/>
    <property type="molecule type" value="Genomic_DNA"/>
</dbReference>
<feature type="transmembrane region" description="Helical" evidence="2">
    <location>
        <begin position="843"/>
        <end position="865"/>
    </location>
</feature>
<feature type="region of interest" description="Disordered" evidence="1">
    <location>
        <begin position="767"/>
        <end position="815"/>
    </location>
</feature>
<keyword evidence="2" id="KW-1133">Transmembrane helix</keyword>
<protein>
    <submittedName>
        <fullName evidence="3">Uncharacterized protein</fullName>
    </submittedName>
</protein>
<dbReference type="OrthoDB" id="5107506at2"/>
<dbReference type="STRING" id="1045774.SAMN05421872_10964"/>